<protein>
    <submittedName>
        <fullName evidence="2">tRNA (Adenosine(37)-N6)-threonylcarbamoyltransferase complex dimerization subunit type 1 TsaB</fullName>
        <ecNumber evidence="2">2.3.1.234</ecNumber>
    </submittedName>
</protein>
<dbReference type="AlphaFoldDB" id="A0A9D2ACT6"/>
<proteinExistence type="predicted"/>
<dbReference type="GO" id="GO:0002949">
    <property type="term" value="P:tRNA threonylcarbamoyladenosine modification"/>
    <property type="evidence" value="ECO:0007669"/>
    <property type="project" value="InterPro"/>
</dbReference>
<accession>A0A9D2ACT6</accession>
<dbReference type="Proteomes" id="UP000824202">
    <property type="component" value="Unassembled WGS sequence"/>
</dbReference>
<dbReference type="PANTHER" id="PTHR11735:SF11">
    <property type="entry name" value="TRNA THREONYLCARBAMOYLADENOSINE BIOSYNTHESIS PROTEIN TSAB"/>
    <property type="match status" value="1"/>
</dbReference>
<evidence type="ECO:0000313" key="2">
    <source>
        <dbReference type="EMBL" id="HIX04122.1"/>
    </source>
</evidence>
<dbReference type="InterPro" id="IPR022496">
    <property type="entry name" value="T6A_TsaB"/>
</dbReference>
<organism evidence="2 3">
    <name type="scientific">Candidatus Odoribacter faecigallinarum</name>
    <dbReference type="NCBI Taxonomy" id="2838706"/>
    <lineage>
        <taxon>Bacteria</taxon>
        <taxon>Pseudomonadati</taxon>
        <taxon>Bacteroidota</taxon>
        <taxon>Bacteroidia</taxon>
        <taxon>Bacteroidales</taxon>
        <taxon>Odoribacteraceae</taxon>
        <taxon>Odoribacter</taxon>
    </lineage>
</organism>
<feature type="domain" description="Gcp-like" evidence="1">
    <location>
        <begin position="35"/>
        <end position="220"/>
    </location>
</feature>
<dbReference type="SUPFAM" id="SSF53067">
    <property type="entry name" value="Actin-like ATPase domain"/>
    <property type="match status" value="2"/>
</dbReference>
<evidence type="ECO:0000313" key="3">
    <source>
        <dbReference type="Proteomes" id="UP000824202"/>
    </source>
</evidence>
<reference evidence="2" key="2">
    <citation type="submission" date="2021-04" db="EMBL/GenBank/DDBJ databases">
        <authorList>
            <person name="Gilroy R."/>
        </authorList>
    </citation>
    <scope>NUCLEOTIDE SEQUENCE</scope>
    <source>
        <strain evidence="2">23274</strain>
    </source>
</reference>
<dbReference type="GO" id="GO:0061711">
    <property type="term" value="F:tRNA N(6)-L-threonylcarbamoyladenine synthase activity"/>
    <property type="evidence" value="ECO:0007669"/>
    <property type="project" value="UniProtKB-EC"/>
</dbReference>
<dbReference type="InterPro" id="IPR000905">
    <property type="entry name" value="Gcp-like_dom"/>
</dbReference>
<sequence>MALILNIDTSTTVCSVALAQDGKIIGIKESNEGLNHSVLLGVYIDDILNNHHIHAAQLDAVAVSMGPGSYTGLRIGVSTAKGLCFGANKPLLAVPTLQALARSVADQLQENALYCPMLDARRMEVYTAFFDRDNHTILDTKAEIITADSFADLLAAQKVYFFGNGSEKVKSILASPNACFIAQVETSARHLVPLSEELYQQEQFVDTAYFEPFYLKDFIATVPKKKII</sequence>
<keyword evidence="2" id="KW-0808">Transferase</keyword>
<comment type="caution">
    <text evidence="2">The sequence shown here is derived from an EMBL/GenBank/DDBJ whole genome shotgun (WGS) entry which is preliminary data.</text>
</comment>
<evidence type="ECO:0000259" key="1">
    <source>
        <dbReference type="Pfam" id="PF00814"/>
    </source>
</evidence>
<dbReference type="CDD" id="cd24032">
    <property type="entry name" value="ASKHA_NBD_TsaB"/>
    <property type="match status" value="1"/>
</dbReference>
<dbReference type="Pfam" id="PF00814">
    <property type="entry name" value="TsaD"/>
    <property type="match status" value="1"/>
</dbReference>
<dbReference type="EMBL" id="DXFT01000164">
    <property type="protein sequence ID" value="HIX04122.1"/>
    <property type="molecule type" value="Genomic_DNA"/>
</dbReference>
<dbReference type="EC" id="2.3.1.234" evidence="2"/>
<dbReference type="NCBIfam" id="TIGR03725">
    <property type="entry name" value="T6A_YeaZ"/>
    <property type="match status" value="1"/>
</dbReference>
<dbReference type="Gene3D" id="3.30.420.40">
    <property type="match status" value="2"/>
</dbReference>
<name>A0A9D2ACT6_9BACT</name>
<dbReference type="InterPro" id="IPR043129">
    <property type="entry name" value="ATPase_NBD"/>
</dbReference>
<reference evidence="2" key="1">
    <citation type="journal article" date="2021" name="PeerJ">
        <title>Extensive microbial diversity within the chicken gut microbiome revealed by metagenomics and culture.</title>
        <authorList>
            <person name="Gilroy R."/>
            <person name="Ravi A."/>
            <person name="Getino M."/>
            <person name="Pursley I."/>
            <person name="Horton D.L."/>
            <person name="Alikhan N.F."/>
            <person name="Baker D."/>
            <person name="Gharbi K."/>
            <person name="Hall N."/>
            <person name="Watson M."/>
            <person name="Adriaenssens E.M."/>
            <person name="Foster-Nyarko E."/>
            <person name="Jarju S."/>
            <person name="Secka A."/>
            <person name="Antonio M."/>
            <person name="Oren A."/>
            <person name="Chaudhuri R.R."/>
            <person name="La Ragione R."/>
            <person name="Hildebrand F."/>
            <person name="Pallen M.J."/>
        </authorList>
    </citation>
    <scope>NUCLEOTIDE SEQUENCE</scope>
    <source>
        <strain evidence="2">23274</strain>
    </source>
</reference>
<dbReference type="GO" id="GO:0005829">
    <property type="term" value="C:cytosol"/>
    <property type="evidence" value="ECO:0007669"/>
    <property type="project" value="TreeGrafter"/>
</dbReference>
<keyword evidence="2" id="KW-0012">Acyltransferase</keyword>
<dbReference type="PANTHER" id="PTHR11735">
    <property type="entry name" value="TRNA N6-ADENOSINE THREONYLCARBAMOYLTRANSFERASE"/>
    <property type="match status" value="1"/>
</dbReference>
<gene>
    <name evidence="2" type="primary">tsaB</name>
    <name evidence="2" type="ORF">H9863_08435</name>
</gene>